<dbReference type="FunFam" id="3.40.50.300:FF:000326">
    <property type="entry name" value="P-loop containing nucleoside triphosphate hydrolase"/>
    <property type="match status" value="1"/>
</dbReference>
<dbReference type="PANTHER" id="PTHR10887:SF495">
    <property type="entry name" value="HELICASE SENATAXIN ISOFORM X1-RELATED"/>
    <property type="match status" value="1"/>
</dbReference>
<feature type="compositionally biased region" description="Low complexity" evidence="5">
    <location>
        <begin position="980"/>
        <end position="1001"/>
    </location>
</feature>
<dbReference type="GO" id="GO:0005694">
    <property type="term" value="C:chromosome"/>
    <property type="evidence" value="ECO:0007669"/>
    <property type="project" value="UniProtKB-ARBA"/>
</dbReference>
<feature type="region of interest" description="Disordered" evidence="5">
    <location>
        <begin position="145"/>
        <end position="172"/>
    </location>
</feature>
<feature type="domain" description="DNA2/NAM7 helicase helicase" evidence="6">
    <location>
        <begin position="345"/>
        <end position="629"/>
    </location>
</feature>
<dbReference type="Gene3D" id="3.40.50.300">
    <property type="entry name" value="P-loop containing nucleotide triphosphate hydrolases"/>
    <property type="match status" value="2"/>
</dbReference>
<dbReference type="InterPro" id="IPR041679">
    <property type="entry name" value="DNA2/NAM7-like_C"/>
</dbReference>
<protein>
    <recommendedName>
        <fullName evidence="10">RNA helicase</fullName>
    </recommendedName>
</protein>
<evidence type="ECO:0000256" key="5">
    <source>
        <dbReference type="SAM" id="MobiDB-lite"/>
    </source>
</evidence>
<feature type="compositionally biased region" description="Basic residues" evidence="5">
    <location>
        <begin position="153"/>
        <end position="165"/>
    </location>
</feature>
<keyword evidence="2" id="KW-0378">Hydrolase</keyword>
<feature type="domain" description="DNA2/NAM7 helicase-like C-terminal" evidence="7">
    <location>
        <begin position="636"/>
        <end position="830"/>
    </location>
</feature>
<dbReference type="EMBL" id="CAKOGP040000890">
    <property type="protein sequence ID" value="CAJ1940448.1"/>
    <property type="molecule type" value="Genomic_DNA"/>
</dbReference>
<evidence type="ECO:0000256" key="3">
    <source>
        <dbReference type="ARBA" id="ARBA00022806"/>
    </source>
</evidence>
<evidence type="ECO:0000256" key="2">
    <source>
        <dbReference type="ARBA" id="ARBA00022801"/>
    </source>
</evidence>
<feature type="compositionally biased region" description="Basic and acidic residues" evidence="5">
    <location>
        <begin position="916"/>
        <end position="941"/>
    </location>
</feature>
<dbReference type="InterPro" id="IPR045055">
    <property type="entry name" value="DNA2/NAM7-like"/>
</dbReference>
<dbReference type="Pfam" id="PF13086">
    <property type="entry name" value="AAA_11"/>
    <property type="match status" value="1"/>
</dbReference>
<evidence type="ECO:0000256" key="4">
    <source>
        <dbReference type="ARBA" id="ARBA00022840"/>
    </source>
</evidence>
<feature type="region of interest" description="Disordered" evidence="5">
    <location>
        <begin position="1102"/>
        <end position="1139"/>
    </location>
</feature>
<proteinExistence type="predicted"/>
<evidence type="ECO:0000259" key="7">
    <source>
        <dbReference type="Pfam" id="PF13087"/>
    </source>
</evidence>
<dbReference type="InterPro" id="IPR041677">
    <property type="entry name" value="DNA2/NAM7_AAA_11"/>
</dbReference>
<sequence length="1139" mass="126689">MSSRKGETGRRKGSEKHGYVKTKNGFKFIGGAAAVRAAAVRKGRGNRILKPGEVEKAQQLVSGGLSPFERFFAGLLKGEATDFLNKGGTATWNSICKRLRLPFPEEPLKHYYCDQRQHFLHRASLVMEEARYALAEGLTKVQRLSSDEERFKRSQNNRNRRHQRHGNGSQSNTMLLSLTGVEVREKHGYCTLTFAKDRGTFSPKEIQNLRQGQIFACVSQNLAPTIANSVLGCILASNRDAMIDSNSFSVVVFKAVSKSQESTWRVTPVASLLTEQRKFEACVNNNTHNIPFLLPLLGGKKPTHIKFTEEETGDILAVKVEDEENQQPLYSRTELNQAGFHLPTLNPTQEKAALTFLNSQPNTITLIQGPPGTGKTTLLVNTICQYLMESIAGNKARCLMVCAPTNKAVSVLCTRFLDTFKNINQLPCNVLLIGDDDKLLDDENSRNFRCGGKSPLRSIFLYTWIKTVVDRLSEISQFLARPTAKEALRVTSLSKRLLMQLRQNLSQFPQDLGKAFDRVVELMEDGIEAGHRNQKEAFNTIEAMKSEILDWKQDLIWQDLLSSAHIIFCTLASSGAGILKRSIGEVDDLIVDEAAASCEPEMYIPFHFRPQRLLAVGDPRQLPATVMSNIAADRGLSKSLHERLMYDAGYPHIMLDVQYRMKPAISQFPSKFFYDGKVRDSPSVMSDDCPPDLLLNGENLSFLQVSGTEKQCRFGSFENYAEAQAVVKLVQSASRRMHGQWQSADRIRIITFYTAQVLLIKRCLRQCRLSDVVVATVDSSQGSEADIVIVSLVRSHGSPKHSSVGFLSDDRRMNVAITRAKYQLICVGNAERMAALTSPKAKTIRALAIDAIDRNCLLRSMHTRNSGPNKRQRADTNNEGREKRVRSRESIPDNTTKIPLSDSHRVNSNGLIDEDTSAREDDRKQSSEDQHENESKNEKRASGTRLGNPKTREIPNSSNFRNSNDKRSSSGNAVQLRPCSASTSSSSSNSSSSSSSDSDLSGQNEIPSIVRSSDVCSPSRSLENISTRSEDRYDNDPFERCSQDEFNDPIAQDSNVGDEETAAIQIEHSSKFSVLETRSLTAESGRSEIPLALDTAMVMSDDSASYGDNRSELEWNSDEVGGNNESRTNMDIGNNRDAN</sequence>
<feature type="compositionally biased region" description="Polar residues" evidence="5">
    <location>
        <begin position="1123"/>
        <end position="1139"/>
    </location>
</feature>
<keyword evidence="1" id="KW-0547">Nucleotide-binding</keyword>
<keyword evidence="9" id="KW-1185">Reference proteome</keyword>
<dbReference type="Pfam" id="PF13087">
    <property type="entry name" value="AAA_12"/>
    <property type="match status" value="1"/>
</dbReference>
<dbReference type="GO" id="GO:0016787">
    <property type="term" value="F:hydrolase activity"/>
    <property type="evidence" value="ECO:0007669"/>
    <property type="project" value="UniProtKB-KW"/>
</dbReference>
<dbReference type="AlphaFoldDB" id="A0AAD2CN43"/>
<dbReference type="InterPro" id="IPR047187">
    <property type="entry name" value="SF1_C_Upf1"/>
</dbReference>
<keyword evidence="3" id="KW-0347">Helicase</keyword>
<dbReference type="GO" id="GO:0004386">
    <property type="term" value="F:helicase activity"/>
    <property type="evidence" value="ECO:0007669"/>
    <property type="project" value="UniProtKB-KW"/>
</dbReference>
<evidence type="ECO:0000259" key="6">
    <source>
        <dbReference type="Pfam" id="PF13086"/>
    </source>
</evidence>
<evidence type="ECO:0000313" key="8">
    <source>
        <dbReference type="EMBL" id="CAJ1940448.1"/>
    </source>
</evidence>
<dbReference type="PANTHER" id="PTHR10887">
    <property type="entry name" value="DNA2/NAM7 HELICASE FAMILY"/>
    <property type="match status" value="1"/>
</dbReference>
<evidence type="ECO:0008006" key="10">
    <source>
        <dbReference type="Google" id="ProtNLM"/>
    </source>
</evidence>
<evidence type="ECO:0000313" key="9">
    <source>
        <dbReference type="Proteomes" id="UP001295423"/>
    </source>
</evidence>
<dbReference type="InterPro" id="IPR027417">
    <property type="entry name" value="P-loop_NTPase"/>
</dbReference>
<comment type="caution">
    <text evidence="8">The sequence shown here is derived from an EMBL/GenBank/DDBJ whole genome shotgun (WGS) entry which is preliminary data.</text>
</comment>
<dbReference type="SUPFAM" id="SSF52540">
    <property type="entry name" value="P-loop containing nucleoside triphosphate hydrolases"/>
    <property type="match status" value="1"/>
</dbReference>
<dbReference type="GO" id="GO:0005524">
    <property type="term" value="F:ATP binding"/>
    <property type="evidence" value="ECO:0007669"/>
    <property type="project" value="UniProtKB-KW"/>
</dbReference>
<reference evidence="8" key="1">
    <citation type="submission" date="2023-08" db="EMBL/GenBank/DDBJ databases">
        <authorList>
            <person name="Audoor S."/>
            <person name="Bilcke G."/>
        </authorList>
    </citation>
    <scope>NUCLEOTIDE SEQUENCE</scope>
</reference>
<feature type="compositionally biased region" description="Basic and acidic residues" evidence="5">
    <location>
        <begin position="872"/>
        <end position="891"/>
    </location>
</feature>
<organism evidence="8 9">
    <name type="scientific">Cylindrotheca closterium</name>
    <dbReference type="NCBI Taxonomy" id="2856"/>
    <lineage>
        <taxon>Eukaryota</taxon>
        <taxon>Sar</taxon>
        <taxon>Stramenopiles</taxon>
        <taxon>Ochrophyta</taxon>
        <taxon>Bacillariophyta</taxon>
        <taxon>Bacillariophyceae</taxon>
        <taxon>Bacillariophycidae</taxon>
        <taxon>Bacillariales</taxon>
        <taxon>Bacillariaceae</taxon>
        <taxon>Cylindrotheca</taxon>
    </lineage>
</organism>
<gene>
    <name evidence="8" type="ORF">CYCCA115_LOCUS7047</name>
</gene>
<feature type="region of interest" description="Disordered" evidence="5">
    <location>
        <begin position="860"/>
        <end position="1057"/>
    </location>
</feature>
<evidence type="ECO:0000256" key="1">
    <source>
        <dbReference type="ARBA" id="ARBA00022741"/>
    </source>
</evidence>
<dbReference type="Proteomes" id="UP001295423">
    <property type="component" value="Unassembled WGS sequence"/>
</dbReference>
<dbReference type="CDD" id="cd18808">
    <property type="entry name" value="SF1_C_Upf1"/>
    <property type="match status" value="1"/>
</dbReference>
<feature type="compositionally biased region" description="Basic and acidic residues" evidence="5">
    <location>
        <begin position="1028"/>
        <end position="1043"/>
    </location>
</feature>
<name>A0AAD2CN43_9STRA</name>
<accession>A0AAD2CN43</accession>
<keyword evidence="4" id="KW-0067">ATP-binding</keyword>
<feature type="compositionally biased region" description="Polar residues" evidence="5">
    <location>
        <begin position="1002"/>
        <end position="1027"/>
    </location>
</feature>